<evidence type="ECO:0000313" key="2">
    <source>
        <dbReference type="Proteomes" id="UP000070058"/>
    </source>
</evidence>
<keyword evidence="2" id="KW-1185">Reference proteome</keyword>
<evidence type="ECO:0000313" key="1">
    <source>
        <dbReference type="EMBL" id="KXU35923.1"/>
    </source>
</evidence>
<proteinExistence type="predicted"/>
<dbReference type="Proteomes" id="UP000070058">
    <property type="component" value="Unassembled WGS sequence"/>
</dbReference>
<dbReference type="AlphaFoldDB" id="A0A139SMU5"/>
<dbReference type="EMBL" id="LSZQ01000041">
    <property type="protein sequence ID" value="KXU35923.1"/>
    <property type="molecule type" value="Genomic_DNA"/>
</dbReference>
<gene>
    <name evidence="1" type="ORF">AXK11_05200</name>
</gene>
<sequence length="59" mass="6521">MTKWGGGAAVHRSVWHAWPGNNERCRARLPHPLKKIAVRHRAPVKGLLAPAPTALLLRV</sequence>
<name>A0A139SMU5_9BACT</name>
<comment type="caution">
    <text evidence="1">The sequence shown here is derived from an EMBL/GenBank/DDBJ whole genome shotgun (WGS) entry which is preliminary data.</text>
</comment>
<organism evidence="1 2">
    <name type="scientific">Cephaloticoccus primus</name>
    <dbReference type="NCBI Taxonomy" id="1548207"/>
    <lineage>
        <taxon>Bacteria</taxon>
        <taxon>Pseudomonadati</taxon>
        <taxon>Verrucomicrobiota</taxon>
        <taxon>Opitutia</taxon>
        <taxon>Opitutales</taxon>
        <taxon>Opitutaceae</taxon>
        <taxon>Cephaloticoccus</taxon>
    </lineage>
</organism>
<accession>A0A139SMU5</accession>
<protein>
    <submittedName>
        <fullName evidence="1">Uncharacterized protein</fullName>
    </submittedName>
</protein>
<dbReference type="STRING" id="1548207.AXK11_05200"/>
<reference evidence="2" key="1">
    <citation type="submission" date="2016-02" db="EMBL/GenBank/DDBJ databases">
        <authorList>
            <person name="Sanders J.G."/>
            <person name="Lin J.Y."/>
            <person name="Wertz J.T."/>
            <person name="Russell J.A."/>
            <person name="Moreau C.S."/>
            <person name="Powell S."/>
        </authorList>
    </citation>
    <scope>NUCLEOTIDE SEQUENCE [LARGE SCALE GENOMIC DNA]</scope>
    <source>
        <strain evidence="2">CAG34</strain>
    </source>
</reference>